<accession>A0A3D2X7K4</accession>
<feature type="binding site" evidence="2">
    <location>
        <position position="270"/>
    </location>
    <ligand>
        <name>Zn(2+)</name>
        <dbReference type="ChEBI" id="CHEBI:29105"/>
        <note>catalytic</note>
    </ligand>
</feature>
<dbReference type="Proteomes" id="UP000262969">
    <property type="component" value="Unassembled WGS sequence"/>
</dbReference>
<comment type="catalytic activity">
    <reaction evidence="1">
        <text>Release of a C-terminal amino acid with broad specificity, except for -Pro.</text>
        <dbReference type="EC" id="3.4.17.19"/>
    </reaction>
</comment>
<comment type="caution">
    <text evidence="4">The sequence shown here is derived from an EMBL/GenBank/DDBJ whole genome shotgun (WGS) entry which is preliminary data.</text>
</comment>
<comment type="similarity">
    <text evidence="1">Belongs to the peptidase M32 family.</text>
</comment>
<evidence type="ECO:0000313" key="5">
    <source>
        <dbReference type="Proteomes" id="UP000262969"/>
    </source>
</evidence>
<dbReference type="GO" id="GO:0006508">
    <property type="term" value="P:proteolysis"/>
    <property type="evidence" value="ECO:0007669"/>
    <property type="project" value="UniProtKB-UniRule"/>
</dbReference>
<proteinExistence type="inferred from homology"/>
<evidence type="ECO:0000256" key="3">
    <source>
        <dbReference type="PIRSR" id="PIRSR006615-2"/>
    </source>
</evidence>
<keyword evidence="2" id="KW-0862">Zinc</keyword>
<dbReference type="EMBL" id="DPVV01000293">
    <property type="protein sequence ID" value="HCL02525.1"/>
    <property type="molecule type" value="Genomic_DNA"/>
</dbReference>
<keyword evidence="1" id="KW-0645">Protease</keyword>
<dbReference type="SUPFAM" id="SSF55486">
    <property type="entry name" value="Metalloproteases ('zincins'), catalytic domain"/>
    <property type="match status" value="1"/>
</dbReference>
<keyword evidence="1 4" id="KW-0121">Carboxypeptidase</keyword>
<evidence type="ECO:0000256" key="2">
    <source>
        <dbReference type="PIRSR" id="PIRSR006615-1"/>
    </source>
</evidence>
<feature type="active site" description="Proton donor/acceptor" evidence="3">
    <location>
        <position position="267"/>
    </location>
</feature>
<keyword evidence="1" id="KW-0482">Metalloprotease</keyword>
<dbReference type="InterPro" id="IPR001333">
    <property type="entry name" value="Peptidase_M32_Taq"/>
</dbReference>
<organism evidence="4 5">
    <name type="scientific">Lachnoclostridium phytofermentans</name>
    <dbReference type="NCBI Taxonomy" id="66219"/>
    <lineage>
        <taxon>Bacteria</taxon>
        <taxon>Bacillati</taxon>
        <taxon>Bacillota</taxon>
        <taxon>Clostridia</taxon>
        <taxon>Lachnospirales</taxon>
        <taxon>Lachnospiraceae</taxon>
    </lineage>
</organism>
<dbReference type="EC" id="3.4.17.19" evidence="1"/>
<dbReference type="Pfam" id="PF02074">
    <property type="entry name" value="Peptidase_M32"/>
    <property type="match status" value="1"/>
</dbReference>
<reference evidence="4 5" key="1">
    <citation type="journal article" date="2018" name="Nat. Biotechnol.">
        <title>A standardized bacterial taxonomy based on genome phylogeny substantially revises the tree of life.</title>
        <authorList>
            <person name="Parks D.H."/>
            <person name="Chuvochina M."/>
            <person name="Waite D.W."/>
            <person name="Rinke C."/>
            <person name="Skarshewski A."/>
            <person name="Chaumeil P.A."/>
            <person name="Hugenholtz P."/>
        </authorList>
    </citation>
    <scope>NUCLEOTIDE SEQUENCE [LARGE SCALE GENOMIC DNA]</scope>
    <source>
        <strain evidence="4">UBA11728</strain>
    </source>
</reference>
<evidence type="ECO:0000256" key="1">
    <source>
        <dbReference type="PIRNR" id="PIRNR006615"/>
    </source>
</evidence>
<dbReference type="GO" id="GO:0046872">
    <property type="term" value="F:metal ion binding"/>
    <property type="evidence" value="ECO:0007669"/>
    <property type="project" value="UniProtKB-KW"/>
</dbReference>
<name>A0A3D2X7K4_9FIRM</name>
<dbReference type="Gene3D" id="1.10.1370.30">
    <property type="match status" value="1"/>
</dbReference>
<feature type="binding site" evidence="2">
    <location>
        <position position="296"/>
    </location>
    <ligand>
        <name>Zn(2+)</name>
        <dbReference type="ChEBI" id="CHEBI:29105"/>
        <note>catalytic</note>
    </ligand>
</feature>
<dbReference type="PRINTS" id="PR00998">
    <property type="entry name" value="CRBOXYPTASET"/>
</dbReference>
<comment type="function">
    <text evidence="1">Broad specificity carboxypetidase that releases amino acids sequentially from the C-terminus, including neutral, aromatic, polar and basic residues.</text>
</comment>
<dbReference type="GO" id="GO:0004181">
    <property type="term" value="F:metallocarboxypeptidase activity"/>
    <property type="evidence" value="ECO:0007669"/>
    <property type="project" value="UniProtKB-UniRule"/>
</dbReference>
<dbReference type="CDD" id="cd06460">
    <property type="entry name" value="M32_Taq"/>
    <property type="match status" value="1"/>
</dbReference>
<dbReference type="PANTHER" id="PTHR34217">
    <property type="entry name" value="METAL-DEPENDENT CARBOXYPEPTIDASE"/>
    <property type="match status" value="1"/>
</dbReference>
<dbReference type="AlphaFoldDB" id="A0A3D2X7K4"/>
<dbReference type="PROSITE" id="PS52034">
    <property type="entry name" value="PEPTIDASE_M32"/>
    <property type="match status" value="1"/>
</dbReference>
<evidence type="ECO:0000313" key="4">
    <source>
        <dbReference type="EMBL" id="HCL02525.1"/>
    </source>
</evidence>
<comment type="cofactor">
    <cofactor evidence="2">
        <name>Zn(2+)</name>
        <dbReference type="ChEBI" id="CHEBI:29105"/>
    </cofactor>
    <text evidence="2">Binds 1 zinc ion per subunit.</text>
</comment>
<keyword evidence="1 2" id="KW-0479">Metal-binding</keyword>
<feature type="binding site" evidence="2">
    <location>
        <position position="266"/>
    </location>
    <ligand>
        <name>Zn(2+)</name>
        <dbReference type="ChEBI" id="CHEBI:29105"/>
        <note>catalytic</note>
    </ligand>
</feature>
<sequence>MNEKYEKLIPHLNKMMALETALTLLQWDTETLAPVEALENTAKAVGLLSGEYFDAMVNDDIKNLLHELSKPENFDVLEFNEQKIVKKLNKQLKEMECIPPEEYKAYSELTAKSSAIWAAAKEKNCFADYAPTLEEIVSYNKKFASYRNEENKALYDIMLDEFEEGIDMKQLDEFFAKLRTAIVPLLKQVVAKNDSIDKSYNSLTYDIGKQKEFCKFIAEYIGFDFRRGVIAESEHPFTTNLHNKDVRITTHYFKNNLESSIFSTIHEGGHAIYEMNIDDSLTQTPVGHGSSMGVHESQSRFFENIIGRSIDFWAPLWDKLAKTFPEQLKNVSLDQFILSINKAEPDFIRTEADELTYSLHIMIRYEIEKLLISGQIEVSDLPRIWNEKYEEYLGIVPPTDTLGVLQDVHWSNGTFGYFPSYALGNAIASQIYAFIQTKIDFSKCLREGNLNPILDLLKEHIHKYGATKNTNELLLEMTGESFNADYYVAYLIDKYTKLYQL</sequence>
<dbReference type="PANTHER" id="PTHR34217:SF1">
    <property type="entry name" value="CARBOXYPEPTIDASE 1"/>
    <property type="match status" value="1"/>
</dbReference>
<gene>
    <name evidence="4" type="ORF">DHW61_08940</name>
</gene>
<dbReference type="PIRSF" id="PIRSF006615">
    <property type="entry name" value="Zn_crbxpep_Taq"/>
    <property type="match status" value="1"/>
</dbReference>
<keyword evidence="1" id="KW-0378">Hydrolase</keyword>
<protein>
    <recommendedName>
        <fullName evidence="1">Metal-dependent carboxypeptidase</fullName>
        <ecNumber evidence="1">3.4.17.19</ecNumber>
    </recommendedName>
</protein>